<evidence type="ECO:0000313" key="4">
    <source>
        <dbReference type="Proteomes" id="UP000218113"/>
    </source>
</evidence>
<evidence type="ECO:0000256" key="1">
    <source>
        <dbReference type="SAM" id="Phobius"/>
    </source>
</evidence>
<organism evidence="3 4">
    <name type="scientific">SAR324 cluster bacterium</name>
    <dbReference type="NCBI Taxonomy" id="2024889"/>
    <lineage>
        <taxon>Bacteria</taxon>
        <taxon>Deltaproteobacteria</taxon>
        <taxon>SAR324 cluster</taxon>
    </lineage>
</organism>
<gene>
    <name evidence="3" type="ORF">COB67_06115</name>
</gene>
<dbReference type="Proteomes" id="UP000218113">
    <property type="component" value="Unassembled WGS sequence"/>
</dbReference>
<dbReference type="PROSITE" id="PS51352">
    <property type="entry name" value="THIOREDOXIN_2"/>
    <property type="match status" value="1"/>
</dbReference>
<dbReference type="EMBL" id="NVSR01000031">
    <property type="protein sequence ID" value="PCI28550.1"/>
    <property type="molecule type" value="Genomic_DNA"/>
</dbReference>
<evidence type="ECO:0000259" key="2">
    <source>
        <dbReference type="PROSITE" id="PS51352"/>
    </source>
</evidence>
<dbReference type="Pfam" id="PF00578">
    <property type="entry name" value="AhpC-TSA"/>
    <property type="match status" value="1"/>
</dbReference>
<accession>A0A2A4T4H7</accession>
<reference evidence="4" key="1">
    <citation type="submission" date="2017-08" db="EMBL/GenBank/DDBJ databases">
        <title>A dynamic microbial community with high functional redundancy inhabits the cold, oxic subseafloor aquifer.</title>
        <authorList>
            <person name="Tully B.J."/>
            <person name="Wheat C.G."/>
            <person name="Glazer B.T."/>
            <person name="Huber J.A."/>
        </authorList>
    </citation>
    <scope>NUCLEOTIDE SEQUENCE [LARGE SCALE GENOMIC DNA]</scope>
</reference>
<feature type="domain" description="Thioredoxin" evidence="2">
    <location>
        <begin position="57"/>
        <end position="194"/>
    </location>
</feature>
<proteinExistence type="predicted"/>
<dbReference type="InterPro" id="IPR036249">
    <property type="entry name" value="Thioredoxin-like_sf"/>
</dbReference>
<keyword evidence="1" id="KW-1133">Transmembrane helix</keyword>
<keyword evidence="1" id="KW-0472">Membrane</keyword>
<feature type="transmembrane region" description="Helical" evidence="1">
    <location>
        <begin position="12"/>
        <end position="31"/>
    </location>
</feature>
<dbReference type="InterPro" id="IPR050553">
    <property type="entry name" value="Thioredoxin_ResA/DsbE_sf"/>
</dbReference>
<dbReference type="GO" id="GO:0016209">
    <property type="term" value="F:antioxidant activity"/>
    <property type="evidence" value="ECO:0007669"/>
    <property type="project" value="InterPro"/>
</dbReference>
<name>A0A2A4T4H7_9DELT</name>
<dbReference type="InterPro" id="IPR000866">
    <property type="entry name" value="AhpC/TSA"/>
</dbReference>
<dbReference type="GO" id="GO:0016491">
    <property type="term" value="F:oxidoreductase activity"/>
    <property type="evidence" value="ECO:0007669"/>
    <property type="project" value="InterPro"/>
</dbReference>
<dbReference type="SUPFAM" id="SSF52833">
    <property type="entry name" value="Thioredoxin-like"/>
    <property type="match status" value="1"/>
</dbReference>
<dbReference type="AlphaFoldDB" id="A0A2A4T4H7"/>
<dbReference type="InterPro" id="IPR013766">
    <property type="entry name" value="Thioredoxin_domain"/>
</dbReference>
<comment type="caution">
    <text evidence="3">The sequence shown here is derived from an EMBL/GenBank/DDBJ whole genome shotgun (WGS) entry which is preliminary data.</text>
</comment>
<keyword evidence="1" id="KW-0812">Transmembrane</keyword>
<protein>
    <submittedName>
        <fullName evidence="3">Thioredoxin</fullName>
    </submittedName>
</protein>
<sequence length="194" mass="22409">MVKTIGQKLKSILIEWGVILGLFSILYLTGLHTEVIGRLQQALLWTNLIQPEIEEIQETAQANYNFTLINGKQERVPFKQFQGKTIFFNFWATWCPPCRAEMPNIHELYQKVDKDKVIFVMLSVDHDQEKALAFLQDRNYKFPIYFLQSGLPPVFQSSIIPTTYVISPQGAIVLKETGMSNYNNVKFQDFLEGL</sequence>
<evidence type="ECO:0000313" key="3">
    <source>
        <dbReference type="EMBL" id="PCI28550.1"/>
    </source>
</evidence>
<dbReference type="PANTHER" id="PTHR42852:SF17">
    <property type="entry name" value="THIOREDOXIN-LIKE PROTEIN HI_1115"/>
    <property type="match status" value="1"/>
</dbReference>
<dbReference type="Gene3D" id="3.40.30.10">
    <property type="entry name" value="Glutaredoxin"/>
    <property type="match status" value="1"/>
</dbReference>
<dbReference type="PANTHER" id="PTHR42852">
    <property type="entry name" value="THIOL:DISULFIDE INTERCHANGE PROTEIN DSBE"/>
    <property type="match status" value="1"/>
</dbReference>
<dbReference type="CDD" id="cd02966">
    <property type="entry name" value="TlpA_like_family"/>
    <property type="match status" value="1"/>
</dbReference>